<protein>
    <submittedName>
        <fullName evidence="1">Uncharacterized protein</fullName>
    </submittedName>
</protein>
<dbReference type="Proteomes" id="UP001434883">
    <property type="component" value="Unassembled WGS sequence"/>
</dbReference>
<sequence length="91" mass="10313">MQTVVLERDRIQYVQASDPSCASGFSLIAAGRQRHTGQLMYERLDIQLGPGEYPFHRPQCAGAGSRRLQLPQEPAAMQLRHLYNLGSWVRM</sequence>
<comment type="caution">
    <text evidence="1">The sequence shown here is derived from an EMBL/GenBank/DDBJ whole genome shotgun (WGS) entry which is preliminary data.</text>
</comment>
<evidence type="ECO:0000313" key="2">
    <source>
        <dbReference type="Proteomes" id="UP001434883"/>
    </source>
</evidence>
<proteinExistence type="predicted"/>
<reference evidence="1 2" key="1">
    <citation type="submission" date="2021-06" db="EMBL/GenBank/DDBJ databases">
        <authorList>
            <person name="Palmer J.M."/>
        </authorList>
    </citation>
    <scope>NUCLEOTIDE SEQUENCE [LARGE SCALE GENOMIC DNA]</scope>
    <source>
        <strain evidence="1 2">XC_2019</strain>
        <tissue evidence="1">Muscle</tissue>
    </source>
</reference>
<gene>
    <name evidence="1" type="ORF">XENOCAPTIV_003825</name>
</gene>
<name>A0ABV0SD61_9TELE</name>
<keyword evidence="2" id="KW-1185">Reference proteome</keyword>
<accession>A0ABV0SD61</accession>
<organism evidence="1 2">
    <name type="scientific">Xenoophorus captivus</name>
    <dbReference type="NCBI Taxonomy" id="1517983"/>
    <lineage>
        <taxon>Eukaryota</taxon>
        <taxon>Metazoa</taxon>
        <taxon>Chordata</taxon>
        <taxon>Craniata</taxon>
        <taxon>Vertebrata</taxon>
        <taxon>Euteleostomi</taxon>
        <taxon>Actinopterygii</taxon>
        <taxon>Neopterygii</taxon>
        <taxon>Teleostei</taxon>
        <taxon>Neoteleostei</taxon>
        <taxon>Acanthomorphata</taxon>
        <taxon>Ovalentaria</taxon>
        <taxon>Atherinomorphae</taxon>
        <taxon>Cyprinodontiformes</taxon>
        <taxon>Goodeidae</taxon>
        <taxon>Xenoophorus</taxon>
    </lineage>
</organism>
<dbReference type="EMBL" id="JAHRIN010077015">
    <property type="protein sequence ID" value="MEQ2218485.1"/>
    <property type="molecule type" value="Genomic_DNA"/>
</dbReference>
<evidence type="ECO:0000313" key="1">
    <source>
        <dbReference type="EMBL" id="MEQ2218485.1"/>
    </source>
</evidence>